<name>I9GYI2_9BACE</name>
<keyword evidence="3" id="KW-1185">Reference proteome</keyword>
<evidence type="ECO:0000313" key="3">
    <source>
        <dbReference type="Proteomes" id="UP000003089"/>
    </source>
</evidence>
<reference evidence="2 3" key="1">
    <citation type="submission" date="2012-02" db="EMBL/GenBank/DDBJ databases">
        <title>The Genome Sequence of Bacteroides nordii CL02T12C05.</title>
        <authorList>
            <consortium name="The Broad Institute Genome Sequencing Platform"/>
            <person name="Earl A."/>
            <person name="Ward D."/>
            <person name="Feldgarden M."/>
            <person name="Gevers D."/>
            <person name="Zitomersky N.L."/>
            <person name="Coyne M.J."/>
            <person name="Comstock L.E."/>
            <person name="Young S.K."/>
            <person name="Zeng Q."/>
            <person name="Gargeya S."/>
            <person name="Fitzgerald M."/>
            <person name="Haas B."/>
            <person name="Abouelleil A."/>
            <person name="Alvarado L."/>
            <person name="Arachchi H.M."/>
            <person name="Berlin A."/>
            <person name="Chapman S.B."/>
            <person name="Gearin G."/>
            <person name="Goldberg J."/>
            <person name="Griggs A."/>
            <person name="Gujja S."/>
            <person name="Hansen M."/>
            <person name="Heiman D."/>
            <person name="Howarth C."/>
            <person name="Larimer J."/>
            <person name="Lui A."/>
            <person name="MacDonald P.J.P."/>
            <person name="McCowen C."/>
            <person name="Montmayeur A."/>
            <person name="Murphy C."/>
            <person name="Neiman D."/>
            <person name="Pearson M."/>
            <person name="Priest M."/>
            <person name="Roberts A."/>
            <person name="Saif S."/>
            <person name="Shea T."/>
            <person name="Sisk P."/>
            <person name="Stolte C."/>
            <person name="Sykes S."/>
            <person name="Wortman J."/>
            <person name="Nusbaum C."/>
            <person name="Birren B."/>
        </authorList>
    </citation>
    <scope>NUCLEOTIDE SEQUENCE [LARGE SCALE GENOMIC DNA]</scope>
    <source>
        <strain evidence="2 3">CL02T12C05</strain>
    </source>
</reference>
<dbReference type="GeneID" id="69501453"/>
<gene>
    <name evidence="2" type="ORF">HMPREF1068_01751</name>
</gene>
<comment type="caution">
    <text evidence="2">The sequence shown here is derived from an EMBL/GenBank/DDBJ whole genome shotgun (WGS) entry which is preliminary data.</text>
</comment>
<sequence>MTFLFENCQSVSVKGLTINWDIPFTFLGEVVSVNSKEGWREIKLFKDGLSWKLEKGQIKFPGVDRFNYTCLGSTLPFEKDTKRVVHGAIGIDSELDKN</sequence>
<feature type="domain" description="GLAA-B beta-barrel" evidence="1">
    <location>
        <begin position="28"/>
        <end position="91"/>
    </location>
</feature>
<evidence type="ECO:0000259" key="1">
    <source>
        <dbReference type="Pfam" id="PF23763"/>
    </source>
</evidence>
<dbReference type="InterPro" id="IPR057275">
    <property type="entry name" value="Beta-barrel_GLAA-B_I"/>
</dbReference>
<dbReference type="HOGENOM" id="CLU_2328020_0_0_10"/>
<dbReference type="EMBL" id="AGXS01000015">
    <property type="protein sequence ID" value="EIY52204.1"/>
    <property type="molecule type" value="Genomic_DNA"/>
</dbReference>
<dbReference type="RefSeq" id="WP_007484785.1">
    <property type="nucleotide sequence ID" value="NZ_JH724314.1"/>
</dbReference>
<organism evidence="2 3">
    <name type="scientific">Bacteroides nordii CL02T12C05</name>
    <dbReference type="NCBI Taxonomy" id="997884"/>
    <lineage>
        <taxon>Bacteria</taxon>
        <taxon>Pseudomonadati</taxon>
        <taxon>Bacteroidota</taxon>
        <taxon>Bacteroidia</taxon>
        <taxon>Bacteroidales</taxon>
        <taxon>Bacteroidaceae</taxon>
        <taxon>Bacteroides</taxon>
    </lineage>
</organism>
<proteinExistence type="predicted"/>
<evidence type="ECO:0000313" key="2">
    <source>
        <dbReference type="EMBL" id="EIY52204.1"/>
    </source>
</evidence>
<dbReference type="Proteomes" id="UP000003089">
    <property type="component" value="Unassembled WGS sequence"/>
</dbReference>
<protein>
    <recommendedName>
        <fullName evidence="1">GLAA-B beta-barrel domain-containing protein</fullName>
    </recommendedName>
</protein>
<dbReference type="Pfam" id="PF23763">
    <property type="entry name" value="Beta-barrel_GLAA-B_I"/>
    <property type="match status" value="1"/>
</dbReference>
<dbReference type="eggNOG" id="COG5434">
    <property type="taxonomic scope" value="Bacteria"/>
</dbReference>
<accession>I9GYI2</accession>
<dbReference type="AlphaFoldDB" id="I9GYI2"/>
<dbReference type="PATRIC" id="fig|997884.3.peg.1782"/>
<dbReference type="STRING" id="997884.HMPREF1068_01751"/>